<name>A0ABV1YQL3_9HYPH</name>
<reference evidence="1 2" key="1">
    <citation type="journal article" date="2024" name="Proc. Natl. Acad. Sci. U.S.A.">
        <title>The evolutionary genomics of adaptation to stress in wild rhizobium bacteria.</title>
        <authorList>
            <person name="Kehlet-Delgado H."/>
            <person name="Montoya A.P."/>
            <person name="Jensen K.T."/>
            <person name="Wendlandt C.E."/>
            <person name="Dexheimer C."/>
            <person name="Roberts M."/>
            <person name="Torres Martinez L."/>
            <person name="Friesen M.L."/>
            <person name="Griffitts J.S."/>
            <person name="Porter S.S."/>
        </authorList>
    </citation>
    <scope>NUCLEOTIDE SEQUENCE [LARGE SCALE GENOMIC DNA]</scope>
    <source>
        <strain evidence="1 2">M0729</strain>
    </source>
</reference>
<organism evidence="1 2">
    <name type="scientific">Mesorhizobium opportunistum</name>
    <dbReference type="NCBI Taxonomy" id="593909"/>
    <lineage>
        <taxon>Bacteria</taxon>
        <taxon>Pseudomonadati</taxon>
        <taxon>Pseudomonadota</taxon>
        <taxon>Alphaproteobacteria</taxon>
        <taxon>Hyphomicrobiales</taxon>
        <taxon>Phyllobacteriaceae</taxon>
        <taxon>Mesorhizobium</taxon>
    </lineage>
</organism>
<comment type="caution">
    <text evidence="1">The sequence shown here is derived from an EMBL/GenBank/DDBJ whole genome shotgun (WGS) entry which is preliminary data.</text>
</comment>
<sequence>MKRKADKVSRVAKGQELEVEHLVEVTDVDPKQARTLLRRHGADWPKLKDQAEALKKED</sequence>
<proteinExistence type="predicted"/>
<dbReference type="Proteomes" id="UP001464387">
    <property type="component" value="Unassembled WGS sequence"/>
</dbReference>
<evidence type="ECO:0000313" key="1">
    <source>
        <dbReference type="EMBL" id="MER8937254.1"/>
    </source>
</evidence>
<dbReference type="EMBL" id="JAMYPJ010000069">
    <property type="protein sequence ID" value="MER8937254.1"/>
    <property type="molecule type" value="Genomic_DNA"/>
</dbReference>
<gene>
    <name evidence="1" type="ORF">NKI33_30410</name>
</gene>
<evidence type="ECO:0000313" key="2">
    <source>
        <dbReference type="Proteomes" id="UP001464387"/>
    </source>
</evidence>
<protein>
    <recommendedName>
        <fullName evidence="3">DUF3606 domain-containing protein</fullName>
    </recommendedName>
</protein>
<keyword evidence="2" id="KW-1185">Reference proteome</keyword>
<accession>A0ABV1YQL3</accession>
<evidence type="ECO:0008006" key="3">
    <source>
        <dbReference type="Google" id="ProtNLM"/>
    </source>
</evidence>
<dbReference type="RefSeq" id="WP_084555606.1">
    <property type="nucleotide sequence ID" value="NZ_CP100477.1"/>
</dbReference>